<dbReference type="Gene3D" id="3.40.50.300">
    <property type="entry name" value="P-loop containing nucleotide triphosphate hydrolases"/>
    <property type="match status" value="1"/>
</dbReference>
<evidence type="ECO:0000259" key="5">
    <source>
        <dbReference type="Pfam" id="PF23559"/>
    </source>
</evidence>
<dbReference type="PANTHER" id="PTHR36766:SF40">
    <property type="entry name" value="DISEASE RESISTANCE PROTEIN RGA3"/>
    <property type="match status" value="1"/>
</dbReference>
<evidence type="ECO:0000313" key="8">
    <source>
        <dbReference type="Proteomes" id="UP000324705"/>
    </source>
</evidence>
<dbReference type="FunFam" id="1.10.10.10:FF:000322">
    <property type="entry name" value="Probable disease resistance protein At1g63360"/>
    <property type="match status" value="1"/>
</dbReference>
<dbReference type="GO" id="GO:0002758">
    <property type="term" value="P:innate immune response-activating signaling pathway"/>
    <property type="evidence" value="ECO:0007669"/>
    <property type="project" value="UniProtKB-ARBA"/>
</dbReference>
<dbReference type="SUPFAM" id="SSF52540">
    <property type="entry name" value="P-loop containing nucleoside triphosphate hydrolases"/>
    <property type="match status" value="1"/>
</dbReference>
<dbReference type="InterPro" id="IPR042197">
    <property type="entry name" value="Apaf_helical"/>
</dbReference>
<dbReference type="PANTHER" id="PTHR36766">
    <property type="entry name" value="PLANT BROAD-SPECTRUM MILDEW RESISTANCE PROTEIN RPW8"/>
    <property type="match status" value="1"/>
</dbReference>
<dbReference type="Pfam" id="PF23559">
    <property type="entry name" value="WHD_DRP"/>
    <property type="match status" value="1"/>
</dbReference>
<evidence type="ECO:0000256" key="1">
    <source>
        <dbReference type="ARBA" id="ARBA00022614"/>
    </source>
</evidence>
<dbReference type="InterPro" id="IPR056789">
    <property type="entry name" value="LRR_R13L1-DRL21"/>
</dbReference>
<evidence type="ECO:0000256" key="3">
    <source>
        <dbReference type="ARBA" id="ARBA00022821"/>
    </source>
</evidence>
<dbReference type="OMA" id="LEYEWEL"/>
<dbReference type="Gene3D" id="3.80.10.10">
    <property type="entry name" value="Ribonuclease Inhibitor"/>
    <property type="match status" value="3"/>
</dbReference>
<proteinExistence type="predicted"/>
<dbReference type="AlphaFoldDB" id="A0A9R0ZIV2"/>
<protein>
    <recommendedName>
        <fullName evidence="9">NB-ARC domain-containing protein</fullName>
    </recommendedName>
</protein>
<evidence type="ECO:0000259" key="6">
    <source>
        <dbReference type="Pfam" id="PF25019"/>
    </source>
</evidence>
<dbReference type="GO" id="GO:0042742">
    <property type="term" value="P:defense response to bacterium"/>
    <property type="evidence" value="ECO:0007669"/>
    <property type="project" value="UniProtKB-ARBA"/>
</dbReference>
<feature type="domain" description="Disease resistance protein winged helix" evidence="5">
    <location>
        <begin position="302"/>
        <end position="372"/>
    </location>
</feature>
<dbReference type="Gramene" id="TRITD7Av1G215380.1">
    <property type="protein sequence ID" value="TRITD7Av1G215380.1"/>
    <property type="gene ID" value="TRITD7Av1G215380"/>
</dbReference>
<sequence length="1096" mass="125700">MTLESDKPIQSLRYVPTRTTGSFLHEDVIFGREKEIRELVGQLVYKSDECSLNNEQNFRTEVLGVGGIGKTTLAQLVYKDERIVDSFDVRMWVSVSGNFDKTRVIKEIIASTTDGESAELANFNFSRLQSELQWRLRSKRFLLVLDDVWYDEKHGEHINKQMWMEIIAPIKESSVISGSKVLVTTRTELVAKMLDSRSLFTLQGLEGDDSWLLFRRCAFGSSKPEGYPELKQLGYQIVQKLKGSPLALKVIGGHLNGKYSDAEWEDVLHKDVLNPNDILTTLHFSYENLPEHLQQCFVYCSLFPKGYRIDSNRLIWMWIAQGLVHLEGYNSRSLEDIGRSYFNDLLVRSFFQKLCCGDQTYYTMHDSMNDLALHVSHGECFRIDHGSIGVLPYHIRHLSVSAEQFGDLVNYDGLGRLRTFIVLNDSWFCSKDYLSHDILEKLKSVRVLDLTGCCFGNLPKAVSDLRHLRYIAIRRTYYPLPTTISRLNHLQSLFVQYHSCYPVKISCSNNRKHLKYSSRNATGRYFSLPESISRLINLEHVDVEKAYTLTLSGIHQLPCIEGSVEFLVDKEEQSLVQLKDLNKFRGELSVRFLENVKNREEAAKSDLDLKEHISKLELQWESCDGAHDIDKGFEVLDVLKPHRNLHELTISGYPGVKSPSWLESDWLRRLKLICLRDCKRWEVLPPLGDLPLLRTLEVRRMKKLKALGQEFFGHAGFPFLETLLLERLPKLEWCLVDNDKVLQNLRHLSVAGCPRLRAYPTHARTLRHIAILDKETIKVKLRWDSLDLSKSFCRLVSSSFHVLHAHHLEFVQDMGIYVERLVDTSITVFNNLKSLKQLQICGNNLAESFSVIATLWNENGSTVLPSSLRFLKLKGCYLQPSSFNKLLKNLSSLGALHLSECDTVEIPGIPVSLHHLTMLKQLDIHTCDWISSIEGAEALLSLEEMTIKECYALESVPYLDDMPSLQKLHLSECPQVMRLSKAGHQTALKELIVKFCDRLSSLRQLCDLVSLVRLTISGCSNLLWLPDMDGFYSLRVLSIDRCPRLMSLPRSGLPVSLETFFLSECNQALEEQFQQKEGPDWNKFVALPGCKWEPCW</sequence>
<feature type="domain" description="R13L1/DRL21-like LRR repeat region" evidence="6">
    <location>
        <begin position="575"/>
        <end position="701"/>
    </location>
</feature>
<dbReference type="GO" id="GO:0009626">
    <property type="term" value="P:plant-type hypersensitive response"/>
    <property type="evidence" value="ECO:0007669"/>
    <property type="project" value="UniProtKB-ARBA"/>
</dbReference>
<feature type="domain" description="NB-ARC" evidence="4">
    <location>
        <begin position="59"/>
        <end position="219"/>
    </location>
</feature>
<evidence type="ECO:0000259" key="4">
    <source>
        <dbReference type="Pfam" id="PF00931"/>
    </source>
</evidence>
<name>A0A9R0ZIV2_TRITD</name>
<dbReference type="Pfam" id="PF25019">
    <property type="entry name" value="LRR_R13L1-DRL21"/>
    <property type="match status" value="1"/>
</dbReference>
<dbReference type="GO" id="GO:0043531">
    <property type="term" value="F:ADP binding"/>
    <property type="evidence" value="ECO:0007669"/>
    <property type="project" value="InterPro"/>
</dbReference>
<keyword evidence="1" id="KW-0433">Leucine-rich repeat</keyword>
<organism evidence="7 8">
    <name type="scientific">Triticum turgidum subsp. durum</name>
    <name type="common">Durum wheat</name>
    <name type="synonym">Triticum durum</name>
    <dbReference type="NCBI Taxonomy" id="4567"/>
    <lineage>
        <taxon>Eukaryota</taxon>
        <taxon>Viridiplantae</taxon>
        <taxon>Streptophyta</taxon>
        <taxon>Embryophyta</taxon>
        <taxon>Tracheophyta</taxon>
        <taxon>Spermatophyta</taxon>
        <taxon>Magnoliopsida</taxon>
        <taxon>Liliopsida</taxon>
        <taxon>Poales</taxon>
        <taxon>Poaceae</taxon>
        <taxon>BOP clade</taxon>
        <taxon>Pooideae</taxon>
        <taxon>Triticodae</taxon>
        <taxon>Triticeae</taxon>
        <taxon>Triticinae</taxon>
        <taxon>Triticum</taxon>
    </lineage>
</organism>
<dbReference type="Proteomes" id="UP000324705">
    <property type="component" value="Chromosome 7A"/>
</dbReference>
<dbReference type="Pfam" id="PF00931">
    <property type="entry name" value="NB-ARC"/>
    <property type="match status" value="1"/>
</dbReference>
<evidence type="ECO:0000256" key="2">
    <source>
        <dbReference type="ARBA" id="ARBA00022737"/>
    </source>
</evidence>
<evidence type="ECO:0000313" key="7">
    <source>
        <dbReference type="EMBL" id="VAI78569.1"/>
    </source>
</evidence>
<dbReference type="Gene3D" id="1.10.10.10">
    <property type="entry name" value="Winged helix-like DNA-binding domain superfamily/Winged helix DNA-binding domain"/>
    <property type="match status" value="1"/>
</dbReference>
<dbReference type="InterPro" id="IPR032675">
    <property type="entry name" value="LRR_dom_sf"/>
</dbReference>
<keyword evidence="8" id="KW-1185">Reference proteome</keyword>
<keyword evidence="3" id="KW-0611">Plant defense</keyword>
<keyword evidence="2" id="KW-0677">Repeat</keyword>
<dbReference type="EMBL" id="LT934123">
    <property type="protein sequence ID" value="VAI78569.1"/>
    <property type="molecule type" value="Genomic_DNA"/>
</dbReference>
<dbReference type="InterPro" id="IPR027417">
    <property type="entry name" value="P-loop_NTPase"/>
</dbReference>
<dbReference type="SUPFAM" id="SSF52058">
    <property type="entry name" value="L domain-like"/>
    <property type="match status" value="2"/>
</dbReference>
<dbReference type="PRINTS" id="PR00364">
    <property type="entry name" value="DISEASERSIST"/>
</dbReference>
<dbReference type="Gene3D" id="1.10.8.430">
    <property type="entry name" value="Helical domain of apoptotic protease-activating factors"/>
    <property type="match status" value="1"/>
</dbReference>
<dbReference type="InterPro" id="IPR036388">
    <property type="entry name" value="WH-like_DNA-bd_sf"/>
</dbReference>
<accession>A0A9R0ZIV2</accession>
<dbReference type="InterPro" id="IPR058922">
    <property type="entry name" value="WHD_DRP"/>
</dbReference>
<dbReference type="InterPro" id="IPR002182">
    <property type="entry name" value="NB-ARC"/>
</dbReference>
<evidence type="ECO:0008006" key="9">
    <source>
        <dbReference type="Google" id="ProtNLM"/>
    </source>
</evidence>
<gene>
    <name evidence="7" type="ORF">TRITD_7Av1G215380</name>
</gene>
<reference evidence="7 8" key="1">
    <citation type="submission" date="2017-09" db="EMBL/GenBank/DDBJ databases">
        <authorList>
            <consortium name="International Durum Wheat Genome Sequencing Consortium (IDWGSC)"/>
            <person name="Milanesi L."/>
        </authorList>
    </citation>
    <scope>NUCLEOTIDE SEQUENCE [LARGE SCALE GENOMIC DNA]</scope>
    <source>
        <strain evidence="8">cv. Svevo</strain>
    </source>
</reference>